<keyword evidence="1" id="KW-0479">Metal-binding</keyword>
<dbReference type="eggNOG" id="KOG1601">
    <property type="taxonomic scope" value="Eukaryota"/>
</dbReference>
<protein>
    <recommendedName>
        <fullName evidence="6">GATA-type domain-containing protein</fullName>
    </recommendedName>
</protein>
<dbReference type="GO" id="GO:0006355">
    <property type="term" value="P:regulation of DNA-templated transcription"/>
    <property type="evidence" value="ECO:0007669"/>
    <property type="project" value="InterPro"/>
</dbReference>
<feature type="compositionally biased region" description="Polar residues" evidence="5">
    <location>
        <begin position="261"/>
        <end position="272"/>
    </location>
</feature>
<dbReference type="PANTHER" id="PTHR45658">
    <property type="entry name" value="GATA TRANSCRIPTION FACTOR"/>
    <property type="match status" value="1"/>
</dbReference>
<keyword evidence="8" id="KW-1185">Reference proteome</keyword>
<dbReference type="CDD" id="cd00202">
    <property type="entry name" value="ZnF_GATA"/>
    <property type="match status" value="1"/>
</dbReference>
<dbReference type="Pfam" id="PF00320">
    <property type="entry name" value="GATA"/>
    <property type="match status" value="1"/>
</dbReference>
<dbReference type="AlphaFoldDB" id="G3AW12"/>
<sequence>MSGVNLQGSEALPSFSKIMENAMSNKFNPQIPATHQSCIKAPFLPDSQSRVSFSNSYVPDSQPPTNMVMNTYSLKPACHSSWSRGSNDFTYYASSPYHHTPNSSVGSYPVNYQFPPPPLIHHRPYETGADVDEVKADDVMRDITKLMSTSQDVSENMELLKREYHALLYSKLVNSPANDNASLALGSEIRPTNRITLDSIKHMLLSVPPSVLVTLEFYSQEHHRILANLKASQAKLLTQREREQLHAANSVVKSDTGRASAGSNANATQPVITYQKRKSMSSFKNSSGLSEFKPGLRRNSKSEEHVHQESKAVHHSKSKSVQKMHTSHRSVFKFPELESQSPLICTHCGSEKTPEWRRGPDGDKTLCNACGIFYSKLIRKYNSPKEAASIMKQRKSEGLEIDRHV</sequence>
<feature type="region of interest" description="Disordered" evidence="5">
    <location>
        <begin position="251"/>
        <end position="321"/>
    </location>
</feature>
<dbReference type="EMBL" id="GL996510">
    <property type="protein sequence ID" value="EGV66424.1"/>
    <property type="molecule type" value="Genomic_DNA"/>
</dbReference>
<dbReference type="SUPFAM" id="SSF57716">
    <property type="entry name" value="Glucocorticoid receptor-like (DNA-binding domain)"/>
    <property type="match status" value="1"/>
</dbReference>
<dbReference type="PROSITE" id="PS50114">
    <property type="entry name" value="GATA_ZN_FINGER_2"/>
    <property type="match status" value="1"/>
</dbReference>
<reference evidence="7 8" key="1">
    <citation type="journal article" date="2011" name="Proc. Natl. Acad. Sci. U.S.A.">
        <title>Comparative genomics of xylose-fermenting fungi for enhanced biofuel production.</title>
        <authorList>
            <person name="Wohlbach D.J."/>
            <person name="Kuo A."/>
            <person name="Sato T.K."/>
            <person name="Potts K.M."/>
            <person name="Salamov A.A."/>
            <person name="LaButti K.M."/>
            <person name="Sun H."/>
            <person name="Clum A."/>
            <person name="Pangilinan J.L."/>
            <person name="Lindquist E.A."/>
            <person name="Lucas S."/>
            <person name="Lapidus A."/>
            <person name="Jin M."/>
            <person name="Gunawan C."/>
            <person name="Balan V."/>
            <person name="Dale B.E."/>
            <person name="Jeffries T.W."/>
            <person name="Zinkel R."/>
            <person name="Barry K.W."/>
            <person name="Grigoriev I.V."/>
            <person name="Gasch A.P."/>
        </authorList>
    </citation>
    <scope>NUCLEOTIDE SEQUENCE [LARGE SCALE GENOMIC DNA]</scope>
    <source>
        <strain evidence="8">ATCC 10573 / BCRC 21748 / CBS 615 / JCM 9827 / NBRC 10315 / NRRL Y-1498 / VKM Y-70</strain>
    </source>
</reference>
<dbReference type="HOGENOM" id="CLU_679713_0_0_1"/>
<evidence type="ECO:0000313" key="8">
    <source>
        <dbReference type="Proteomes" id="UP000000707"/>
    </source>
</evidence>
<dbReference type="RefSeq" id="XP_006683682.1">
    <property type="nucleotide sequence ID" value="XM_006683619.1"/>
</dbReference>
<evidence type="ECO:0000256" key="5">
    <source>
        <dbReference type="SAM" id="MobiDB-lite"/>
    </source>
</evidence>
<proteinExistence type="predicted"/>
<dbReference type="Proteomes" id="UP000000707">
    <property type="component" value="Unassembled WGS sequence"/>
</dbReference>
<dbReference type="InterPro" id="IPR013088">
    <property type="entry name" value="Znf_NHR/GATA"/>
</dbReference>
<gene>
    <name evidence="7" type="ORF">CANTEDRAFT_91588</name>
</gene>
<evidence type="ECO:0000256" key="1">
    <source>
        <dbReference type="ARBA" id="ARBA00022723"/>
    </source>
</evidence>
<evidence type="ECO:0000256" key="2">
    <source>
        <dbReference type="ARBA" id="ARBA00022771"/>
    </source>
</evidence>
<dbReference type="OrthoDB" id="2162994at2759"/>
<dbReference type="Gene3D" id="3.30.50.10">
    <property type="entry name" value="Erythroid Transcription Factor GATA-1, subunit A"/>
    <property type="match status" value="1"/>
</dbReference>
<evidence type="ECO:0000259" key="6">
    <source>
        <dbReference type="PROSITE" id="PS50114"/>
    </source>
</evidence>
<feature type="compositionally biased region" description="Polar residues" evidence="5">
    <location>
        <begin position="280"/>
        <end position="289"/>
    </location>
</feature>
<dbReference type="SMART" id="SM00401">
    <property type="entry name" value="ZnF_GATA"/>
    <property type="match status" value="1"/>
</dbReference>
<evidence type="ECO:0000256" key="3">
    <source>
        <dbReference type="ARBA" id="ARBA00022833"/>
    </source>
</evidence>
<name>G3AW12_CANTC</name>
<organism evidence="8">
    <name type="scientific">Candida tenuis (strain ATCC 10573 / BCRC 21748 / CBS 615 / JCM 9827 / NBRC 10315 / NRRL Y-1498 / VKM Y-70)</name>
    <name type="common">Yeast</name>
    <name type="synonym">Yamadazyma tenuis</name>
    <dbReference type="NCBI Taxonomy" id="590646"/>
    <lineage>
        <taxon>Eukaryota</taxon>
        <taxon>Fungi</taxon>
        <taxon>Dikarya</taxon>
        <taxon>Ascomycota</taxon>
        <taxon>Saccharomycotina</taxon>
        <taxon>Pichiomycetes</taxon>
        <taxon>Debaryomycetaceae</taxon>
        <taxon>Yamadazyma</taxon>
    </lineage>
</organism>
<dbReference type="KEGG" id="cten:18250092"/>
<evidence type="ECO:0000256" key="4">
    <source>
        <dbReference type="PROSITE-ProRule" id="PRU00094"/>
    </source>
</evidence>
<dbReference type="GO" id="GO:0008270">
    <property type="term" value="F:zinc ion binding"/>
    <property type="evidence" value="ECO:0007669"/>
    <property type="project" value="UniProtKB-KW"/>
</dbReference>
<dbReference type="GO" id="GO:0043565">
    <property type="term" value="F:sequence-specific DNA binding"/>
    <property type="evidence" value="ECO:0007669"/>
    <property type="project" value="InterPro"/>
</dbReference>
<feature type="compositionally biased region" description="Basic and acidic residues" evidence="5">
    <location>
        <begin position="300"/>
        <end position="312"/>
    </location>
</feature>
<keyword evidence="3" id="KW-0862">Zinc</keyword>
<dbReference type="InterPro" id="IPR051140">
    <property type="entry name" value="GATA_TF"/>
</dbReference>
<dbReference type="PROSITE" id="PS00344">
    <property type="entry name" value="GATA_ZN_FINGER_1"/>
    <property type="match status" value="1"/>
</dbReference>
<dbReference type="InterPro" id="IPR000679">
    <property type="entry name" value="Znf_GATA"/>
</dbReference>
<evidence type="ECO:0000313" key="7">
    <source>
        <dbReference type="EMBL" id="EGV66424.1"/>
    </source>
</evidence>
<keyword evidence="2 4" id="KW-0863">Zinc-finger</keyword>
<dbReference type="GeneID" id="18250092"/>
<accession>G3AW12</accession>
<feature type="domain" description="GATA-type" evidence="6">
    <location>
        <begin position="339"/>
        <end position="374"/>
    </location>
</feature>